<gene>
    <name evidence="2" type="ORF">QUW02_03710</name>
</gene>
<dbReference type="EMBL" id="JAUDCF010000005">
    <property type="protein sequence ID" value="MDM8145042.1"/>
    <property type="molecule type" value="Genomic_DNA"/>
</dbReference>
<reference evidence="2 3" key="1">
    <citation type="submission" date="2023-06" db="EMBL/GenBank/DDBJ databases">
        <authorList>
            <person name="Zeman M."/>
            <person name="Kubasova T."/>
            <person name="Jahodarova E."/>
            <person name="Nykrynova M."/>
            <person name="Rychlik I."/>
        </authorList>
    </citation>
    <scope>NUCLEOTIDE SEQUENCE [LARGE SCALE GENOMIC DNA]</scope>
    <source>
        <strain evidence="2 3">ET4</strain>
    </source>
</reference>
<dbReference type="PANTHER" id="PTHR33507:SF3">
    <property type="entry name" value="INNER MEMBRANE PROTEIN YBBJ"/>
    <property type="match status" value="1"/>
</dbReference>
<evidence type="ECO:0000313" key="3">
    <source>
        <dbReference type="Proteomes" id="UP001228403"/>
    </source>
</evidence>
<reference evidence="3" key="2">
    <citation type="submission" date="2023-07" db="EMBL/GenBank/DDBJ databases">
        <title>Identification and characterization of horizontal gene transfer across gut microbiota members of farm animals based on homology search.</title>
        <authorList>
            <person name="Schwarzerova J."/>
            <person name="Nykrynova M."/>
            <person name="Jureckova K."/>
            <person name="Cejkova D."/>
            <person name="Rychlik I."/>
        </authorList>
    </citation>
    <scope>NUCLEOTIDE SEQUENCE [LARGE SCALE GENOMIC DNA]</scope>
    <source>
        <strain evidence="3">ET4</strain>
    </source>
</reference>
<comment type="caution">
    <text evidence="2">The sequence shown here is derived from an EMBL/GenBank/DDBJ whole genome shotgun (WGS) entry which is preliminary data.</text>
</comment>
<proteinExistence type="predicted"/>
<organism evidence="2 3">
    <name type="scientific">Bacteroides eggerthii</name>
    <dbReference type="NCBI Taxonomy" id="28111"/>
    <lineage>
        <taxon>Bacteria</taxon>
        <taxon>Pseudomonadati</taxon>
        <taxon>Bacteroidota</taxon>
        <taxon>Bacteroidia</taxon>
        <taxon>Bacteroidales</taxon>
        <taxon>Bacteroidaceae</taxon>
        <taxon>Bacteroides</taxon>
    </lineage>
</organism>
<name>A0ABT7U3E6_9BACE</name>
<dbReference type="InterPro" id="IPR052165">
    <property type="entry name" value="Membrane_assoc_protease"/>
</dbReference>
<accession>A0ABT7U3E6</accession>
<feature type="transmembrane region" description="Helical" evidence="1">
    <location>
        <begin position="51"/>
        <end position="73"/>
    </location>
</feature>
<sequence length="158" mass="16869">MDIILICTLFVLCVFFMALEIFIIPGTSLAGIVSAACLIGANVLVFDGYGLSAGIIVLASSLIICLLAGIWMLRSKALDRISLKRTIDSTAATEEQLSVKVGDRGIAQTRLALIGNADFDGKIVQVQSADGFLDEKTPIVVTRVIDGQVWVKRAENPS</sequence>
<keyword evidence="3" id="KW-1185">Reference proteome</keyword>
<keyword evidence="1" id="KW-0472">Membrane</keyword>
<protein>
    <submittedName>
        <fullName evidence="2">Nodulation protein NfeD</fullName>
    </submittedName>
</protein>
<keyword evidence="1" id="KW-0812">Transmembrane</keyword>
<dbReference type="Proteomes" id="UP001228403">
    <property type="component" value="Unassembled WGS sequence"/>
</dbReference>
<dbReference type="PANTHER" id="PTHR33507">
    <property type="entry name" value="INNER MEMBRANE PROTEIN YBBJ"/>
    <property type="match status" value="1"/>
</dbReference>
<evidence type="ECO:0000313" key="2">
    <source>
        <dbReference type="EMBL" id="MDM8145042.1"/>
    </source>
</evidence>
<evidence type="ECO:0000256" key="1">
    <source>
        <dbReference type="SAM" id="Phobius"/>
    </source>
</evidence>
<keyword evidence="1" id="KW-1133">Transmembrane helix</keyword>